<reference evidence="8 9" key="1">
    <citation type="submission" date="2023-07" db="EMBL/GenBank/DDBJ databases">
        <title>Genomic Encyclopedia of Type Strains, Phase IV (KMG-IV): sequencing the most valuable type-strain genomes for metagenomic binning, comparative biology and taxonomic classification.</title>
        <authorList>
            <person name="Goeker M."/>
        </authorList>
    </citation>
    <scope>NUCLEOTIDE SEQUENCE [LARGE SCALE GENOMIC DNA]</scope>
    <source>
        <strain evidence="8 9">DSM 19562</strain>
    </source>
</reference>
<keyword evidence="3" id="KW-0813">Transport</keyword>
<evidence type="ECO:0000256" key="2">
    <source>
        <dbReference type="ARBA" id="ARBA00006434"/>
    </source>
</evidence>
<dbReference type="EMBL" id="JAUSVV010000002">
    <property type="protein sequence ID" value="MDQ0441959.1"/>
    <property type="molecule type" value="Genomic_DNA"/>
</dbReference>
<keyword evidence="4 7" id="KW-0812">Transmembrane</keyword>
<comment type="subcellular location">
    <subcellularLocation>
        <location evidence="1">Membrane</location>
        <topology evidence="1">Multi-pass membrane protein</topology>
    </subcellularLocation>
</comment>
<feature type="transmembrane region" description="Helical" evidence="7">
    <location>
        <begin position="43"/>
        <end position="61"/>
    </location>
</feature>
<dbReference type="InterPro" id="IPR050277">
    <property type="entry name" value="Sodium:Solute_Symporter"/>
</dbReference>
<evidence type="ECO:0000313" key="8">
    <source>
        <dbReference type="EMBL" id="MDQ0441959.1"/>
    </source>
</evidence>
<organism evidence="8 9">
    <name type="scientific">Methylobacterium persicinum</name>
    <dbReference type="NCBI Taxonomy" id="374426"/>
    <lineage>
        <taxon>Bacteria</taxon>
        <taxon>Pseudomonadati</taxon>
        <taxon>Pseudomonadota</taxon>
        <taxon>Alphaproteobacteria</taxon>
        <taxon>Hyphomicrobiales</taxon>
        <taxon>Methylobacteriaceae</taxon>
        <taxon>Methylobacterium</taxon>
    </lineage>
</organism>
<dbReference type="Gene3D" id="1.20.1730.10">
    <property type="entry name" value="Sodium/glucose cotransporter"/>
    <property type="match status" value="1"/>
</dbReference>
<feature type="transmembrane region" description="Helical" evidence="7">
    <location>
        <begin position="149"/>
        <end position="173"/>
    </location>
</feature>
<dbReference type="RefSeq" id="WP_238249754.1">
    <property type="nucleotide sequence ID" value="NZ_BPQX01000033.1"/>
</dbReference>
<dbReference type="PANTHER" id="PTHR48086">
    <property type="entry name" value="SODIUM/PROLINE SYMPORTER-RELATED"/>
    <property type="match status" value="1"/>
</dbReference>
<dbReference type="InterPro" id="IPR038377">
    <property type="entry name" value="Na/Glc_symporter_sf"/>
</dbReference>
<proteinExistence type="inferred from homology"/>
<feature type="transmembrane region" description="Helical" evidence="7">
    <location>
        <begin position="360"/>
        <end position="382"/>
    </location>
</feature>
<dbReference type="InterPro" id="IPR001734">
    <property type="entry name" value="Na/solute_symporter"/>
</dbReference>
<dbReference type="PANTHER" id="PTHR48086:SF8">
    <property type="entry name" value="MONOCARBOXYLIC ACID PERMEASE"/>
    <property type="match status" value="1"/>
</dbReference>
<feature type="transmembrane region" description="Helical" evidence="7">
    <location>
        <begin position="388"/>
        <end position="408"/>
    </location>
</feature>
<keyword evidence="5 7" id="KW-1133">Transmembrane helix</keyword>
<evidence type="ECO:0000256" key="4">
    <source>
        <dbReference type="ARBA" id="ARBA00022692"/>
    </source>
</evidence>
<feature type="transmembrane region" description="Helical" evidence="7">
    <location>
        <begin position="314"/>
        <end position="339"/>
    </location>
</feature>
<dbReference type="Proteomes" id="UP001236369">
    <property type="component" value="Unassembled WGS sequence"/>
</dbReference>
<keyword evidence="9" id="KW-1185">Reference proteome</keyword>
<feature type="transmembrane region" description="Helical" evidence="7">
    <location>
        <begin position="271"/>
        <end position="294"/>
    </location>
</feature>
<protein>
    <submittedName>
        <fullName evidence="8">SSS family solute:Na+ symporter</fullName>
    </submittedName>
</protein>
<evidence type="ECO:0000313" key="9">
    <source>
        <dbReference type="Proteomes" id="UP001236369"/>
    </source>
</evidence>
<dbReference type="CDD" id="cd10322">
    <property type="entry name" value="SLC5sbd"/>
    <property type="match status" value="1"/>
</dbReference>
<feature type="transmembrane region" description="Helical" evidence="7">
    <location>
        <begin position="179"/>
        <end position="203"/>
    </location>
</feature>
<feature type="transmembrane region" description="Helical" evidence="7">
    <location>
        <begin position="420"/>
        <end position="442"/>
    </location>
</feature>
<evidence type="ECO:0000256" key="7">
    <source>
        <dbReference type="SAM" id="Phobius"/>
    </source>
</evidence>
<evidence type="ECO:0000256" key="1">
    <source>
        <dbReference type="ARBA" id="ARBA00004141"/>
    </source>
</evidence>
<comment type="similarity">
    <text evidence="2">Belongs to the sodium:solute symporter (SSF) (TC 2.A.21) family.</text>
</comment>
<feature type="transmembrane region" description="Helical" evidence="7">
    <location>
        <begin position="454"/>
        <end position="474"/>
    </location>
</feature>
<sequence>MSAALIIVAAAFAAALALGLRARAGRTMGLEQWTVGGRGFGTAFVFLLMAGEIYTTFTFLGGSGIAYGKGGPAYYILCYLTLAYVTSYWLLPPVWRYAKERRLFTQPDFFAAKYESPALGMLVALVGLVALVPYMVLQFKGLGIIVSTASYGAISPAVAVWIGAVAVTVYVVVSGVHGSAWTAVLKDISILGVVVFLGIYLPLRYYGGYQAMFEAIEAQKPGFLALPAQGQSPTWFATTTLLTALGAYMWPHTFGSLYTAKEPRSFRRNAAILPLYQLINLFVFVVGFAAVLQVPGLTGPNVDLALFKISLQTFPPWFIGVIGATGVLTALVPGSMILIAASTLLANNIVRPLRPGMGDAATAALSKAFVPVMALVCVGFTLSGGDTIVQLLLMGYNFVTQLFPCFITSLMARNPLDRRAAAAGILAGVATVALTSLGGFSLARYPQLGPLRDVNIGVLALVVNLAVTAAVALVTRPSLRAQAAE</sequence>
<feature type="transmembrane region" description="Helical" evidence="7">
    <location>
        <begin position="118"/>
        <end position="137"/>
    </location>
</feature>
<feature type="transmembrane region" description="Helical" evidence="7">
    <location>
        <begin position="73"/>
        <end position="91"/>
    </location>
</feature>
<dbReference type="PROSITE" id="PS50283">
    <property type="entry name" value="NA_SOLUT_SYMP_3"/>
    <property type="match status" value="1"/>
</dbReference>
<evidence type="ECO:0000256" key="6">
    <source>
        <dbReference type="ARBA" id="ARBA00023136"/>
    </source>
</evidence>
<name>A0ABU0HKB6_9HYPH</name>
<evidence type="ECO:0000256" key="5">
    <source>
        <dbReference type="ARBA" id="ARBA00022989"/>
    </source>
</evidence>
<evidence type="ECO:0000256" key="3">
    <source>
        <dbReference type="ARBA" id="ARBA00022448"/>
    </source>
</evidence>
<accession>A0ABU0HKB6</accession>
<keyword evidence="6 7" id="KW-0472">Membrane</keyword>
<comment type="caution">
    <text evidence="8">The sequence shown here is derived from an EMBL/GenBank/DDBJ whole genome shotgun (WGS) entry which is preliminary data.</text>
</comment>
<gene>
    <name evidence="8" type="ORF">QO016_001442</name>
</gene>